<evidence type="ECO:0000259" key="1">
    <source>
        <dbReference type="Pfam" id="PF02036"/>
    </source>
</evidence>
<sequence>MSHKLGQFSAKAQCVLCQQIRFNYVETISAFKVKDGPNGKKATWVADVKNGKSSAESNSAKKTDCTISMSDADLLALMTCKMNPQTVRQGKLKITGNMGLAMKPIYANILTQEGKKYIKISFKGKQ</sequence>
<organism evidence="2 3">
    <name type="scientific">Scleropages formosus</name>
    <name type="common">Asian bonytongue</name>
    <name type="synonym">Osteoglossum formosum</name>
    <dbReference type="NCBI Taxonomy" id="113540"/>
    <lineage>
        <taxon>Eukaryota</taxon>
        <taxon>Metazoa</taxon>
        <taxon>Chordata</taxon>
        <taxon>Craniata</taxon>
        <taxon>Vertebrata</taxon>
        <taxon>Euteleostomi</taxon>
        <taxon>Actinopterygii</taxon>
        <taxon>Neopterygii</taxon>
        <taxon>Teleostei</taxon>
        <taxon>Osteoglossocephala</taxon>
        <taxon>Osteoglossomorpha</taxon>
        <taxon>Osteoglossiformes</taxon>
        <taxon>Osteoglossidae</taxon>
        <taxon>Scleropages</taxon>
    </lineage>
</organism>
<reference evidence="2" key="2">
    <citation type="submission" date="2025-08" db="UniProtKB">
        <authorList>
            <consortium name="Ensembl"/>
        </authorList>
    </citation>
    <scope>IDENTIFICATION</scope>
</reference>
<dbReference type="GeneTree" id="ENSGT00940000174888"/>
<dbReference type="Pfam" id="PF02036">
    <property type="entry name" value="SCP2"/>
    <property type="match status" value="1"/>
</dbReference>
<dbReference type="OrthoDB" id="5327538at2759"/>
<accession>A0A8C9RMG7</accession>
<dbReference type="InterPro" id="IPR036527">
    <property type="entry name" value="SCP2_sterol-bd_dom_sf"/>
</dbReference>
<feature type="domain" description="SCP2" evidence="1">
    <location>
        <begin position="28"/>
        <end position="103"/>
    </location>
</feature>
<dbReference type="GO" id="GO:0005829">
    <property type="term" value="C:cytosol"/>
    <property type="evidence" value="ECO:0007669"/>
    <property type="project" value="TreeGrafter"/>
</dbReference>
<dbReference type="SUPFAM" id="SSF55718">
    <property type="entry name" value="SCP-like"/>
    <property type="match status" value="1"/>
</dbReference>
<evidence type="ECO:0000313" key="3">
    <source>
        <dbReference type="Proteomes" id="UP000694397"/>
    </source>
</evidence>
<protein>
    <recommendedName>
        <fullName evidence="1">SCP2 domain-containing protein</fullName>
    </recommendedName>
</protein>
<dbReference type="PANTHER" id="PTHR10094:SF25">
    <property type="entry name" value="SCP2 STEROL-BINDING DOMAIN-CONTAINING PROTEIN 1"/>
    <property type="match status" value="1"/>
</dbReference>
<dbReference type="PANTHER" id="PTHR10094">
    <property type="entry name" value="STEROL CARRIER PROTEIN 2 SCP-2 FAMILY PROTEIN"/>
    <property type="match status" value="1"/>
</dbReference>
<dbReference type="Proteomes" id="UP000694397">
    <property type="component" value="Chromosome 4"/>
</dbReference>
<proteinExistence type="predicted"/>
<reference evidence="2 3" key="1">
    <citation type="submission" date="2019-04" db="EMBL/GenBank/DDBJ databases">
        <authorList>
            <consortium name="Wellcome Sanger Institute Data Sharing"/>
        </authorList>
    </citation>
    <scope>NUCLEOTIDE SEQUENCE [LARGE SCALE GENOMIC DNA]</scope>
</reference>
<reference evidence="2" key="3">
    <citation type="submission" date="2025-09" db="UniProtKB">
        <authorList>
            <consortium name="Ensembl"/>
        </authorList>
    </citation>
    <scope>IDENTIFICATION</scope>
</reference>
<evidence type="ECO:0000313" key="2">
    <source>
        <dbReference type="Ensembl" id="ENSSFOP00015015236.2"/>
    </source>
</evidence>
<dbReference type="AlphaFoldDB" id="A0A8C9RMG7"/>
<dbReference type="Ensembl" id="ENSSFOT00015015417.2">
    <property type="protein sequence ID" value="ENSSFOP00015015236.2"/>
    <property type="gene ID" value="ENSSFOG00015009823.2"/>
</dbReference>
<keyword evidence="3" id="KW-1185">Reference proteome</keyword>
<name>A0A8C9RMG7_SCLFO</name>
<dbReference type="InterPro" id="IPR003033">
    <property type="entry name" value="SCP2_sterol-bd_dom"/>
</dbReference>
<dbReference type="Gene3D" id="3.30.1050.10">
    <property type="entry name" value="SCP2 sterol-binding domain"/>
    <property type="match status" value="1"/>
</dbReference>